<feature type="non-terminal residue" evidence="10">
    <location>
        <position position="1"/>
    </location>
</feature>
<dbReference type="InterPro" id="IPR002867">
    <property type="entry name" value="IBR_dom"/>
</dbReference>
<dbReference type="AlphaFoldDB" id="A0A074WMC9"/>
<dbReference type="HOGENOM" id="CLU_057738_3_0_1"/>
<evidence type="ECO:0000256" key="1">
    <source>
        <dbReference type="ARBA" id="ARBA00001798"/>
    </source>
</evidence>
<dbReference type="GO" id="GO:0016567">
    <property type="term" value="P:protein ubiquitination"/>
    <property type="evidence" value="ECO:0007669"/>
    <property type="project" value="InterPro"/>
</dbReference>
<proteinExistence type="predicted"/>
<dbReference type="GO" id="GO:0061630">
    <property type="term" value="F:ubiquitin protein ligase activity"/>
    <property type="evidence" value="ECO:0007669"/>
    <property type="project" value="UniProtKB-EC"/>
</dbReference>
<reference evidence="10 11" key="1">
    <citation type="journal article" date="2014" name="BMC Genomics">
        <title>Genome sequencing of four Aureobasidium pullulans varieties: biotechnological potential, stress tolerance, and description of new species.</title>
        <authorList>
            <person name="Gostin Ar C."/>
            <person name="Ohm R.A."/>
            <person name="Kogej T."/>
            <person name="Sonjak S."/>
            <person name="Turk M."/>
            <person name="Zajc J."/>
            <person name="Zalar P."/>
            <person name="Grube M."/>
            <person name="Sun H."/>
            <person name="Han J."/>
            <person name="Sharma A."/>
            <person name="Chiniquy J."/>
            <person name="Ngan C.Y."/>
            <person name="Lipzen A."/>
            <person name="Barry K."/>
            <person name="Grigoriev I.V."/>
            <person name="Gunde-Cimerman N."/>
        </authorList>
    </citation>
    <scope>NUCLEOTIDE SEQUENCE [LARGE SCALE GENOMIC DNA]</scope>
    <source>
        <strain evidence="10 11">CBS 147.97</strain>
    </source>
</reference>
<dbReference type="Gene3D" id="1.20.120.1750">
    <property type="match status" value="1"/>
</dbReference>
<keyword evidence="11" id="KW-1185">Reference proteome</keyword>
<dbReference type="InterPro" id="IPR031127">
    <property type="entry name" value="E3_UB_ligase_RBR"/>
</dbReference>
<dbReference type="Proteomes" id="UP000027730">
    <property type="component" value="Unassembled WGS sequence"/>
</dbReference>
<evidence type="ECO:0000256" key="3">
    <source>
        <dbReference type="ARBA" id="ARBA00022679"/>
    </source>
</evidence>
<dbReference type="GO" id="GO:0008270">
    <property type="term" value="F:zinc ion binding"/>
    <property type="evidence" value="ECO:0007669"/>
    <property type="project" value="UniProtKB-KW"/>
</dbReference>
<dbReference type="SMART" id="SM00647">
    <property type="entry name" value="IBR"/>
    <property type="match status" value="2"/>
</dbReference>
<evidence type="ECO:0000256" key="6">
    <source>
        <dbReference type="ARBA" id="ARBA00022771"/>
    </source>
</evidence>
<evidence type="ECO:0000256" key="4">
    <source>
        <dbReference type="ARBA" id="ARBA00022723"/>
    </source>
</evidence>
<feature type="non-terminal residue" evidence="10">
    <location>
        <position position="210"/>
    </location>
</feature>
<dbReference type="Gene3D" id="3.30.40.10">
    <property type="entry name" value="Zinc/RING finger domain, C3HC4 (zinc finger)"/>
    <property type="match status" value="1"/>
</dbReference>
<keyword evidence="4" id="KW-0479">Metal-binding</keyword>
<dbReference type="InterPro" id="IPR013083">
    <property type="entry name" value="Znf_RING/FYVE/PHD"/>
</dbReference>
<dbReference type="EC" id="2.3.2.31" evidence="2"/>
<name>A0A074WMC9_9PEZI</name>
<keyword evidence="6" id="KW-0863">Zinc-finger</keyword>
<evidence type="ECO:0000256" key="8">
    <source>
        <dbReference type="ARBA" id="ARBA00022833"/>
    </source>
</evidence>
<organism evidence="10 11">
    <name type="scientific">Aureobasidium namibiae CBS 147.97</name>
    <dbReference type="NCBI Taxonomy" id="1043004"/>
    <lineage>
        <taxon>Eukaryota</taxon>
        <taxon>Fungi</taxon>
        <taxon>Dikarya</taxon>
        <taxon>Ascomycota</taxon>
        <taxon>Pezizomycotina</taxon>
        <taxon>Dothideomycetes</taxon>
        <taxon>Dothideomycetidae</taxon>
        <taxon>Dothideales</taxon>
        <taxon>Saccotheciaceae</taxon>
        <taxon>Aureobasidium</taxon>
    </lineage>
</organism>
<keyword evidence="7" id="KW-0833">Ubl conjugation pathway</keyword>
<dbReference type="CDD" id="cd20335">
    <property type="entry name" value="BRcat_RBR"/>
    <property type="match status" value="1"/>
</dbReference>
<protein>
    <recommendedName>
        <fullName evidence="2">RBR-type E3 ubiquitin transferase</fullName>
        <ecNumber evidence="2">2.3.2.31</ecNumber>
    </recommendedName>
</protein>
<keyword evidence="3" id="KW-0808">Transferase</keyword>
<accession>A0A074WMC9</accession>
<keyword evidence="8" id="KW-0862">Zinc</keyword>
<evidence type="ECO:0000313" key="10">
    <source>
        <dbReference type="EMBL" id="KEQ72749.1"/>
    </source>
</evidence>
<sequence length="210" mass="23617">RTCLVCYQSKPLTGFPTVSQVPSHNHDNEVCNECYAFHLDGEIDNKMWNIISCSQCPTILSREVINILASPMTWERYQYLSERAAQANNSDYRYCFSTTCNSGQTHDGGLVFSCQSCGHQHCTACDVNWHEGETCEQSKARRQAQKQEEAASAEFIQSSTNACPQCHVKIERVDGCDHMTCSCSHQFCWLCLADYAPVALHGAHHHRANC</sequence>
<evidence type="ECO:0000256" key="2">
    <source>
        <dbReference type="ARBA" id="ARBA00012251"/>
    </source>
</evidence>
<evidence type="ECO:0000256" key="7">
    <source>
        <dbReference type="ARBA" id="ARBA00022786"/>
    </source>
</evidence>
<dbReference type="InterPro" id="IPR017907">
    <property type="entry name" value="Znf_RING_CS"/>
</dbReference>
<evidence type="ECO:0000259" key="9">
    <source>
        <dbReference type="PROSITE" id="PS51873"/>
    </source>
</evidence>
<dbReference type="STRING" id="1043004.A0A074WMC9"/>
<evidence type="ECO:0000256" key="5">
    <source>
        <dbReference type="ARBA" id="ARBA00022737"/>
    </source>
</evidence>
<keyword evidence="5" id="KW-0677">Repeat</keyword>
<feature type="domain" description="RING-type" evidence="9">
    <location>
        <begin position="1"/>
        <end position="210"/>
    </location>
</feature>
<dbReference type="PROSITE" id="PS00518">
    <property type="entry name" value="ZF_RING_1"/>
    <property type="match status" value="1"/>
</dbReference>
<dbReference type="EMBL" id="KL584710">
    <property type="protein sequence ID" value="KEQ72749.1"/>
    <property type="molecule type" value="Genomic_DNA"/>
</dbReference>
<dbReference type="PROSITE" id="PS51873">
    <property type="entry name" value="TRIAD"/>
    <property type="match status" value="1"/>
</dbReference>
<evidence type="ECO:0000313" key="11">
    <source>
        <dbReference type="Proteomes" id="UP000027730"/>
    </source>
</evidence>
<dbReference type="SUPFAM" id="SSF57850">
    <property type="entry name" value="RING/U-box"/>
    <property type="match status" value="2"/>
</dbReference>
<dbReference type="GeneID" id="25408168"/>
<gene>
    <name evidence="10" type="ORF">M436DRAFT_26626</name>
</gene>
<dbReference type="RefSeq" id="XP_013426939.1">
    <property type="nucleotide sequence ID" value="XM_013571485.1"/>
</dbReference>
<comment type="catalytic activity">
    <reaction evidence="1">
        <text>[E2 ubiquitin-conjugating enzyme]-S-ubiquitinyl-L-cysteine + [acceptor protein]-L-lysine = [E2 ubiquitin-conjugating enzyme]-L-cysteine + [acceptor protein]-N(6)-ubiquitinyl-L-lysine.</text>
        <dbReference type="EC" id="2.3.2.31"/>
    </reaction>
</comment>
<dbReference type="PANTHER" id="PTHR11685">
    <property type="entry name" value="RBR FAMILY RING FINGER AND IBR DOMAIN-CONTAINING"/>
    <property type="match status" value="1"/>
</dbReference>
<dbReference type="InterPro" id="IPR044066">
    <property type="entry name" value="TRIAD_supradom"/>
</dbReference>
<dbReference type="OrthoDB" id="1431934at2759"/>
<dbReference type="Pfam" id="PF01485">
    <property type="entry name" value="IBR"/>
    <property type="match status" value="1"/>
</dbReference>
<dbReference type="Pfam" id="PF22191">
    <property type="entry name" value="IBR_1"/>
    <property type="match status" value="1"/>
</dbReference>